<keyword evidence="3" id="KW-1185">Reference proteome</keyword>
<protein>
    <submittedName>
        <fullName evidence="2">Uncharacterized protein</fullName>
    </submittedName>
</protein>
<reference evidence="2 3" key="1">
    <citation type="submission" date="2024-04" db="EMBL/GenBank/DDBJ databases">
        <authorList>
            <person name="Rising A."/>
            <person name="Reimegard J."/>
            <person name="Sonavane S."/>
            <person name="Akerstrom W."/>
            <person name="Nylinder S."/>
            <person name="Hedman E."/>
            <person name="Kallberg Y."/>
        </authorList>
    </citation>
    <scope>NUCLEOTIDE SEQUENCE [LARGE SCALE GENOMIC DNA]</scope>
</reference>
<dbReference type="AlphaFoldDB" id="A0AAV1YVK1"/>
<feature type="region of interest" description="Disordered" evidence="1">
    <location>
        <begin position="120"/>
        <end position="159"/>
    </location>
</feature>
<evidence type="ECO:0000313" key="3">
    <source>
        <dbReference type="Proteomes" id="UP001497382"/>
    </source>
</evidence>
<feature type="non-terminal residue" evidence="2">
    <location>
        <position position="1"/>
    </location>
</feature>
<evidence type="ECO:0000256" key="1">
    <source>
        <dbReference type="SAM" id="MobiDB-lite"/>
    </source>
</evidence>
<organism evidence="2 3">
    <name type="scientific">Larinioides sclopetarius</name>
    <dbReference type="NCBI Taxonomy" id="280406"/>
    <lineage>
        <taxon>Eukaryota</taxon>
        <taxon>Metazoa</taxon>
        <taxon>Ecdysozoa</taxon>
        <taxon>Arthropoda</taxon>
        <taxon>Chelicerata</taxon>
        <taxon>Arachnida</taxon>
        <taxon>Araneae</taxon>
        <taxon>Araneomorphae</taxon>
        <taxon>Entelegynae</taxon>
        <taxon>Araneoidea</taxon>
        <taxon>Araneidae</taxon>
        <taxon>Larinioides</taxon>
    </lineage>
</organism>
<dbReference type="EMBL" id="CAXIEN010000004">
    <property type="protein sequence ID" value="CAL1261953.1"/>
    <property type="molecule type" value="Genomic_DNA"/>
</dbReference>
<gene>
    <name evidence="2" type="ORF">LARSCL_LOCUS705</name>
</gene>
<name>A0AAV1YVK1_9ARAC</name>
<evidence type="ECO:0000313" key="2">
    <source>
        <dbReference type="EMBL" id="CAL1261953.1"/>
    </source>
</evidence>
<proteinExistence type="predicted"/>
<dbReference type="Proteomes" id="UP001497382">
    <property type="component" value="Unassembled WGS sequence"/>
</dbReference>
<comment type="caution">
    <text evidence="2">The sequence shown here is derived from an EMBL/GenBank/DDBJ whole genome shotgun (WGS) entry which is preliminary data.</text>
</comment>
<sequence length="183" mass="20855">DLISPSLKGKDIFYTLEHVTDVKTYLKVIEDDKIPLLENIMDRYPSEITKNINKLPRDNILSSAQQYDHESVRDFSVRLQGLVNKIFMEDTEESVDLGKFRTKRLLSKFMSDNDRNSDILVTNSPALGSNQNTGTPNSQSHSPISGCHQTSSVSLSQGQNITSQKHYPYDLRPRNIFGFVKYK</sequence>
<accession>A0AAV1YVK1</accession>